<dbReference type="GO" id="GO:0008422">
    <property type="term" value="F:beta-glucosidase activity"/>
    <property type="evidence" value="ECO:0007669"/>
    <property type="project" value="UniProtKB-ARBA"/>
</dbReference>
<evidence type="ECO:0000256" key="1">
    <source>
        <dbReference type="ARBA" id="ARBA00010838"/>
    </source>
</evidence>
<evidence type="ECO:0000256" key="4">
    <source>
        <dbReference type="RuleBase" id="RU003690"/>
    </source>
</evidence>
<reference evidence="6" key="2">
    <citation type="journal article" date="2024" name="Plant">
        <title>Genomic evolution and insights into agronomic trait innovations of Sesamum species.</title>
        <authorList>
            <person name="Miao H."/>
            <person name="Wang L."/>
            <person name="Qu L."/>
            <person name="Liu H."/>
            <person name="Sun Y."/>
            <person name="Le M."/>
            <person name="Wang Q."/>
            <person name="Wei S."/>
            <person name="Zheng Y."/>
            <person name="Lin W."/>
            <person name="Duan Y."/>
            <person name="Cao H."/>
            <person name="Xiong S."/>
            <person name="Wang X."/>
            <person name="Wei L."/>
            <person name="Li C."/>
            <person name="Ma Q."/>
            <person name="Ju M."/>
            <person name="Zhao R."/>
            <person name="Li G."/>
            <person name="Mu C."/>
            <person name="Tian Q."/>
            <person name="Mei H."/>
            <person name="Zhang T."/>
            <person name="Gao T."/>
            <person name="Zhang H."/>
        </authorList>
    </citation>
    <scope>NUCLEOTIDE SEQUENCE</scope>
    <source>
        <strain evidence="6">G02</strain>
    </source>
</reference>
<dbReference type="PANTHER" id="PTHR10353:SF137">
    <property type="entry name" value="MYROSINASE 3-RELATED"/>
    <property type="match status" value="1"/>
</dbReference>
<dbReference type="EMBL" id="JACGWJ010000001">
    <property type="protein sequence ID" value="KAL0440741.1"/>
    <property type="molecule type" value="Genomic_DNA"/>
</dbReference>
<protein>
    <submittedName>
        <fullName evidence="6">Raucaffricine-O-beta-D-glucosidase</fullName>
    </submittedName>
</protein>
<comment type="similarity">
    <text evidence="1 4">Belongs to the glycosyl hydrolase 1 family.</text>
</comment>
<dbReference type="InterPro" id="IPR017853">
    <property type="entry name" value="GH"/>
</dbReference>
<feature type="region of interest" description="Disordered" evidence="5">
    <location>
        <begin position="1"/>
        <end position="21"/>
    </location>
</feature>
<reference evidence="6" key="1">
    <citation type="submission" date="2020-06" db="EMBL/GenBank/DDBJ databases">
        <authorList>
            <person name="Li T."/>
            <person name="Hu X."/>
            <person name="Zhang T."/>
            <person name="Song X."/>
            <person name="Zhang H."/>
            <person name="Dai N."/>
            <person name="Sheng W."/>
            <person name="Hou X."/>
            <person name="Wei L."/>
        </authorList>
    </citation>
    <scope>NUCLEOTIDE SEQUENCE</scope>
    <source>
        <strain evidence="6">G02</strain>
        <tissue evidence="6">Leaf</tissue>
    </source>
</reference>
<evidence type="ECO:0000256" key="3">
    <source>
        <dbReference type="ARBA" id="ARBA00023295"/>
    </source>
</evidence>
<dbReference type="AlphaFoldDB" id="A0AAW2WLQ0"/>
<keyword evidence="3" id="KW-0326">Glycosidase</keyword>
<accession>A0AAW2WLQ0</accession>
<dbReference type="SUPFAM" id="SSF51445">
    <property type="entry name" value="(Trans)glycosidases"/>
    <property type="match status" value="1"/>
</dbReference>
<dbReference type="InterPro" id="IPR033132">
    <property type="entry name" value="GH_1_N_CS"/>
</dbReference>
<dbReference type="PANTHER" id="PTHR10353">
    <property type="entry name" value="GLYCOSYL HYDROLASE"/>
    <property type="match status" value="1"/>
</dbReference>
<dbReference type="InterPro" id="IPR001360">
    <property type="entry name" value="Glyco_hydro_1"/>
</dbReference>
<dbReference type="Pfam" id="PF00232">
    <property type="entry name" value="Glyco_hydro_1"/>
    <property type="match status" value="1"/>
</dbReference>
<dbReference type="PROSITE" id="PS00653">
    <property type="entry name" value="GLYCOSYL_HYDROL_F1_2"/>
    <property type="match status" value="1"/>
</dbReference>
<gene>
    <name evidence="6" type="ORF">Sradi_0013000</name>
</gene>
<keyword evidence="2" id="KW-0378">Hydrolase</keyword>
<evidence type="ECO:0000256" key="2">
    <source>
        <dbReference type="ARBA" id="ARBA00022801"/>
    </source>
</evidence>
<evidence type="ECO:0000256" key="5">
    <source>
        <dbReference type="SAM" id="MobiDB-lite"/>
    </source>
</evidence>
<sequence length="578" mass="66733">MESGKVSTDEDTMIPIVPYPPGVLPANNDNTKITRHDFRDDDFLFGSATSAYQVEGAAAIGGRSISVWDDLTLGNPGGIDDQSNGNVAADMYHRYKEDIRMMKQMGLIPIGSRFMDKSIAWYVRLEEKCGRWSAGVNKEGIDFYNDVIDTIIKYGMKPHVTLFHFDLPQCLEKEYEGFLNRKIVDDFREYAELCFWEFGDRVQLWTTINEPWSYAFNGYVTGSFPPNKPSCTLEEALRSMPTYKCSVDSKKASKAFEKSISIAYEYGKNCSPKDPYIVGKNFLLAHAAAVESYRTKFEESQGGKIGIALNSVWYVPYDKNSEEDKKAVTRAIDFMFGWFLDPILRGSYPDTMTRYIPDEAKFKPEEIKKVRGSIDFLGFNYYTTHVAKHDPNPQGEGYLADRRLVKDLYVTKEGLQIGEKSGAEWLYVVPWGLHMHLKFLKDTYRDNLPPIHITENGYADKNTKEYTAYTASQDQSRVKYYQDHLAHLLHVMKKEQVIVKGYYAWSWCDNFEWKEGYKVRFGIIYVDFNNDETRYPKLSAMWFAKFLKANKWVPASKKRQIEDNSENEAEKRLRVVEV</sequence>
<evidence type="ECO:0000313" key="6">
    <source>
        <dbReference type="EMBL" id="KAL0440741.1"/>
    </source>
</evidence>
<dbReference type="Gene3D" id="3.20.20.80">
    <property type="entry name" value="Glycosidases"/>
    <property type="match status" value="1"/>
</dbReference>
<dbReference type="PRINTS" id="PR00131">
    <property type="entry name" value="GLHYDRLASE1"/>
</dbReference>
<organism evidence="6">
    <name type="scientific">Sesamum radiatum</name>
    <name type="common">Black benniseed</name>
    <dbReference type="NCBI Taxonomy" id="300843"/>
    <lineage>
        <taxon>Eukaryota</taxon>
        <taxon>Viridiplantae</taxon>
        <taxon>Streptophyta</taxon>
        <taxon>Embryophyta</taxon>
        <taxon>Tracheophyta</taxon>
        <taxon>Spermatophyta</taxon>
        <taxon>Magnoliopsida</taxon>
        <taxon>eudicotyledons</taxon>
        <taxon>Gunneridae</taxon>
        <taxon>Pentapetalae</taxon>
        <taxon>asterids</taxon>
        <taxon>lamiids</taxon>
        <taxon>Lamiales</taxon>
        <taxon>Pedaliaceae</taxon>
        <taxon>Sesamum</taxon>
    </lineage>
</organism>
<dbReference type="GO" id="GO:0005975">
    <property type="term" value="P:carbohydrate metabolic process"/>
    <property type="evidence" value="ECO:0007669"/>
    <property type="project" value="InterPro"/>
</dbReference>
<proteinExistence type="inferred from homology"/>
<name>A0AAW2WLQ0_SESRA</name>
<comment type="caution">
    <text evidence="6">The sequence shown here is derived from an EMBL/GenBank/DDBJ whole genome shotgun (WGS) entry which is preliminary data.</text>
</comment>